<organism evidence="1 2">
    <name type="scientific">Bacteroides xylanisolvens SD CC 1b</name>
    <dbReference type="NCBI Taxonomy" id="702447"/>
    <lineage>
        <taxon>Bacteria</taxon>
        <taxon>Pseudomonadati</taxon>
        <taxon>Bacteroidota</taxon>
        <taxon>Bacteroidia</taxon>
        <taxon>Bacteroidales</taxon>
        <taxon>Bacteroidaceae</taxon>
        <taxon>Bacteroides</taxon>
    </lineage>
</organism>
<protein>
    <submittedName>
        <fullName evidence="1">Uncharacterized protein</fullName>
    </submittedName>
</protein>
<evidence type="ECO:0000313" key="1">
    <source>
        <dbReference type="EMBL" id="CDM05172.1"/>
    </source>
</evidence>
<comment type="caution">
    <text evidence="1">The sequence shown here is derived from an EMBL/GenBank/DDBJ whole genome shotgun (WGS) entry which is preliminary data.</text>
</comment>
<name>W6PBF3_9BACE</name>
<dbReference type="EMBL" id="CBXG010000032">
    <property type="protein sequence ID" value="CDM05172.1"/>
    <property type="molecule type" value="Genomic_DNA"/>
</dbReference>
<sequence length="39" mass="4618">MDRLLRRPLFILFFSLLFDKIYELILISGDLPIPVNNNP</sequence>
<evidence type="ECO:0000313" key="2">
    <source>
        <dbReference type="Proteomes" id="UP000019380"/>
    </source>
</evidence>
<gene>
    <name evidence="1" type="ORF">BN890_27610</name>
</gene>
<dbReference type="AlphaFoldDB" id="W6PBF3"/>
<dbReference type="Proteomes" id="UP000019380">
    <property type="component" value="Unassembled WGS sequence"/>
</dbReference>
<reference evidence="1 2" key="1">
    <citation type="submission" date="2013-12" db="EMBL/GenBank/DDBJ databases">
        <title>Improved hybrid genome assemblies of Bacteroides xylanisolvens SD CC 1b and Bacteroides xylanisolvens SD CC 2a using Illumina and 454 Sequencing.</title>
        <authorList>
            <person name="Ramaraj T."/>
            <person name="Sundararajan A."/>
            <person name="Mudge J."/>
            <person name="Schilkey F.D."/>
            <person name="Delvecchio V."/>
            <person name="Donlon M."/>
            <person name="Ziemer C."/>
        </authorList>
    </citation>
    <scope>NUCLEOTIDE SEQUENCE [LARGE SCALE GENOMIC DNA]</scope>
</reference>
<proteinExistence type="predicted"/>
<accession>W6PBF3</accession>